<accession>A0ABX9VUW6</accession>
<comment type="caution">
    <text evidence="1">The sequence shown here is derived from an EMBL/GenBank/DDBJ whole genome shotgun (WGS) entry which is preliminary data.</text>
</comment>
<evidence type="ECO:0000313" key="2">
    <source>
        <dbReference type="Proteomes" id="UP000274211"/>
    </source>
</evidence>
<keyword evidence="2" id="KW-1185">Reference proteome</keyword>
<name>A0ABX9VUW6_AGGAP</name>
<dbReference type="EMBL" id="QMGS01000070">
    <property type="protein sequence ID" value="RMW81432.1"/>
    <property type="molecule type" value="Genomic_DNA"/>
</dbReference>
<sequence length="301" mass="34914">MITVCYAPEALCLYEIKYIPSTLNFISKIYDLVQSSNRVILDFSRTKTITAAASVVLFAHVNRIQLFWNNPNLFVFRCKNSPLYQSFFIPCYLQALQAGTEEKLKILEQQKHLYQSGTLPHLKLAALKNHFKIVRMNYPSQSTVFKTLLLLETAMYEALLNVNHHAYLGVNPQSPTRWWQQLRIDIRNNQLSFIVYDLGIGIVESYLEHGIANITSLFHSKTDILRDILKPGVSRWNSIERGNGFTEMLRPSQFTSNVGTWIFSNNLHFKYFPKFKIDFCEEMPYTVPGTLIEWVVDLKDD</sequence>
<dbReference type="RefSeq" id="WP_050693911.1">
    <property type="nucleotide sequence ID" value="NZ_CP012067.1"/>
</dbReference>
<gene>
    <name evidence="1" type="ORF">DOL88_08030</name>
</gene>
<dbReference type="Proteomes" id="UP000274211">
    <property type="component" value="Unassembled WGS sequence"/>
</dbReference>
<evidence type="ECO:0008006" key="3">
    <source>
        <dbReference type="Google" id="ProtNLM"/>
    </source>
</evidence>
<evidence type="ECO:0000313" key="1">
    <source>
        <dbReference type="EMBL" id="RMW81432.1"/>
    </source>
</evidence>
<proteinExistence type="predicted"/>
<reference evidence="1 2" key="1">
    <citation type="journal article" date="2019" name="J. Oral Microbiol.">
        <title>Role of OmpA1 and OmpA2 in Aggregatibacter actinomycetemcomitans and Aggregatibacter aphrophilus serum resistance.</title>
        <authorList>
            <person name="Lindholm M."/>
            <person name="Min Aung K."/>
            <person name="Nyunt Wai S."/>
            <person name="Oscarsson J."/>
        </authorList>
    </citation>
    <scope>NUCLEOTIDE SEQUENCE [LARGE SCALE GENOMIC DNA]</scope>
    <source>
        <strain evidence="1 2">HK83</strain>
    </source>
</reference>
<protein>
    <recommendedName>
        <fullName evidence="3">ATP-binding protein</fullName>
    </recommendedName>
</protein>
<organism evidence="1 2">
    <name type="scientific">Aggregatibacter aphrophilus</name>
    <name type="common">Haemophilus aphrophilus</name>
    <dbReference type="NCBI Taxonomy" id="732"/>
    <lineage>
        <taxon>Bacteria</taxon>
        <taxon>Pseudomonadati</taxon>
        <taxon>Pseudomonadota</taxon>
        <taxon>Gammaproteobacteria</taxon>
        <taxon>Pasteurellales</taxon>
        <taxon>Pasteurellaceae</taxon>
        <taxon>Aggregatibacter</taxon>
    </lineage>
</organism>